<dbReference type="Proteomes" id="UP001470288">
    <property type="component" value="Unassembled WGS sequence"/>
</dbReference>
<keyword evidence="2" id="KW-1185">Reference proteome</keyword>
<comment type="caution">
    <text evidence="1">The sequence shown here is derived from an EMBL/GenBank/DDBJ whole genome shotgun (WGS) entry which is preliminary data.</text>
</comment>
<sequence>MRLIDADKITAKVIVRNMGVDYGFVACAIIDMLKNQPTAYNLNMVVEQLEELADKSNDKILEAGELQQYYDGYEDGVRAAIEIAKDGYSK</sequence>
<proteinExistence type="predicted"/>
<evidence type="ECO:0000313" key="1">
    <source>
        <dbReference type="EMBL" id="MEQ2578093.1"/>
    </source>
</evidence>
<organism evidence="1 2">
    <name type="scientific">Hominiventricola aquisgranensis</name>
    <dbReference type="NCBI Taxonomy" id="3133164"/>
    <lineage>
        <taxon>Bacteria</taxon>
        <taxon>Bacillati</taxon>
        <taxon>Bacillota</taxon>
        <taxon>Clostridia</taxon>
        <taxon>Lachnospirales</taxon>
        <taxon>Lachnospiraceae</taxon>
        <taxon>Hominiventricola</taxon>
    </lineage>
</organism>
<dbReference type="RefSeq" id="WP_349143942.1">
    <property type="nucleotide sequence ID" value="NZ_JBBMFC010000006.1"/>
</dbReference>
<gene>
    <name evidence="1" type="ORF">WMO62_04440</name>
</gene>
<name>A0ABV1HYT1_9FIRM</name>
<accession>A0ABV1HYT1</accession>
<reference evidence="1 2" key="1">
    <citation type="submission" date="2024-03" db="EMBL/GenBank/DDBJ databases">
        <title>Human intestinal bacterial collection.</title>
        <authorList>
            <person name="Pauvert C."/>
            <person name="Hitch T.C.A."/>
            <person name="Clavel T."/>
        </authorList>
    </citation>
    <scope>NUCLEOTIDE SEQUENCE [LARGE SCALE GENOMIC DNA]</scope>
    <source>
        <strain evidence="1 2">CLA-AA-H78B</strain>
    </source>
</reference>
<evidence type="ECO:0000313" key="2">
    <source>
        <dbReference type="Proteomes" id="UP001470288"/>
    </source>
</evidence>
<dbReference type="EMBL" id="JBBMFC010000006">
    <property type="protein sequence ID" value="MEQ2578093.1"/>
    <property type="molecule type" value="Genomic_DNA"/>
</dbReference>
<protein>
    <submittedName>
        <fullName evidence="1">Uncharacterized protein</fullName>
    </submittedName>
</protein>